<comment type="similarity">
    <text evidence="1">Belongs to the beta-class carbonic anhydrase family.</text>
</comment>
<dbReference type="SUPFAM" id="SSF53056">
    <property type="entry name" value="beta-carbonic anhydrase, cab"/>
    <property type="match status" value="1"/>
</dbReference>
<dbReference type="PANTHER" id="PTHR43175:SF3">
    <property type="entry name" value="CARBON DISULFIDE HYDROLASE"/>
    <property type="match status" value="1"/>
</dbReference>
<dbReference type="InterPro" id="IPR036874">
    <property type="entry name" value="Carbonic_anhydrase_sf"/>
</dbReference>
<evidence type="ECO:0000256" key="5">
    <source>
        <dbReference type="ARBA" id="ARBA00048348"/>
    </source>
</evidence>
<feature type="binding site" evidence="6">
    <location>
        <position position="38"/>
    </location>
    <ligand>
        <name>Zn(2+)</name>
        <dbReference type="ChEBI" id="CHEBI:29105"/>
    </ligand>
</feature>
<dbReference type="InterPro" id="IPR001765">
    <property type="entry name" value="Carbonic_anhydrase"/>
</dbReference>
<gene>
    <name evidence="7" type="ORF">FFV09_23220</name>
</gene>
<evidence type="ECO:0000313" key="7">
    <source>
        <dbReference type="EMBL" id="QDH23516.1"/>
    </source>
</evidence>
<feature type="binding site" evidence="6">
    <location>
        <position position="96"/>
    </location>
    <ligand>
        <name>Zn(2+)</name>
        <dbReference type="ChEBI" id="CHEBI:29105"/>
    </ligand>
</feature>
<dbReference type="GO" id="GO:0004089">
    <property type="term" value="F:carbonate dehydratase activity"/>
    <property type="evidence" value="ECO:0007669"/>
    <property type="project" value="UniProtKB-EC"/>
</dbReference>
<evidence type="ECO:0000256" key="3">
    <source>
        <dbReference type="ARBA" id="ARBA00022723"/>
    </source>
</evidence>
<organism evidence="7 8">
    <name type="scientific">Saccharibacillus brassicae</name>
    <dbReference type="NCBI Taxonomy" id="2583377"/>
    <lineage>
        <taxon>Bacteria</taxon>
        <taxon>Bacillati</taxon>
        <taxon>Bacillota</taxon>
        <taxon>Bacilli</taxon>
        <taxon>Bacillales</taxon>
        <taxon>Paenibacillaceae</taxon>
        <taxon>Saccharibacillus</taxon>
    </lineage>
</organism>
<evidence type="ECO:0000256" key="2">
    <source>
        <dbReference type="ARBA" id="ARBA00012925"/>
    </source>
</evidence>
<evidence type="ECO:0000256" key="1">
    <source>
        <dbReference type="ARBA" id="ARBA00006217"/>
    </source>
</evidence>
<evidence type="ECO:0000256" key="4">
    <source>
        <dbReference type="ARBA" id="ARBA00022833"/>
    </source>
</evidence>
<dbReference type="SMART" id="SM00947">
    <property type="entry name" value="Pro_CA"/>
    <property type="match status" value="1"/>
</dbReference>
<dbReference type="Pfam" id="PF00484">
    <property type="entry name" value="Pro_CA"/>
    <property type="match status" value="1"/>
</dbReference>
<dbReference type="EMBL" id="CP041217">
    <property type="protein sequence ID" value="QDH23516.1"/>
    <property type="molecule type" value="Genomic_DNA"/>
</dbReference>
<comment type="cofactor">
    <cofactor evidence="6">
        <name>Zn(2+)</name>
        <dbReference type="ChEBI" id="CHEBI:29105"/>
    </cofactor>
    <text evidence="6">Binds 1 zinc ion per subunit.</text>
</comment>
<dbReference type="Proteomes" id="UP000316968">
    <property type="component" value="Chromosome"/>
</dbReference>
<proteinExistence type="inferred from homology"/>
<feature type="binding site" evidence="6">
    <location>
        <position position="99"/>
    </location>
    <ligand>
        <name>Zn(2+)</name>
        <dbReference type="ChEBI" id="CHEBI:29105"/>
    </ligand>
</feature>
<reference evidence="7 8" key="1">
    <citation type="submission" date="2019-06" db="EMBL/GenBank/DDBJ databases">
        <title>Saccharibacillus brassicae sp. nov., an endophytic bacterium isolated from Chinese cabbage seeds (Brassica pekinensis).</title>
        <authorList>
            <person name="Jiang L."/>
            <person name="Lee J."/>
            <person name="Kim S.W."/>
        </authorList>
    </citation>
    <scope>NUCLEOTIDE SEQUENCE [LARGE SCALE GENOMIC DNA]</scope>
    <source>
        <strain evidence="8">KCTC 43072 / ATSA2</strain>
    </source>
</reference>
<feature type="binding site" evidence="6">
    <location>
        <position position="40"/>
    </location>
    <ligand>
        <name>Zn(2+)</name>
        <dbReference type="ChEBI" id="CHEBI:29105"/>
    </ligand>
</feature>
<evidence type="ECO:0000313" key="8">
    <source>
        <dbReference type="Proteomes" id="UP000316968"/>
    </source>
</evidence>
<accession>A0A4Y6V4K9</accession>
<dbReference type="Gene3D" id="3.40.1050.10">
    <property type="entry name" value="Carbonic anhydrase"/>
    <property type="match status" value="1"/>
</dbReference>
<dbReference type="CDD" id="cd03379">
    <property type="entry name" value="beta_CA_cladeD"/>
    <property type="match status" value="1"/>
</dbReference>
<sequence length="199" mass="21904">MTQITEILNHNTAFVENKEYETFISGKFPEKKVVVLTCMDTRLTELLPRAMNMRNGDAKILKTAGAVISSPFGSIMRSILVALYELQAEEVIVVGHYECGMASLNAGHIMGQMRERGVSDEVLATLEHSGVQLGQWFKGVENETEGVMHSVDMIANHPLMPAGVPVHGMLIDPKTGKLELIEDGYERLRGKAHSTPDTP</sequence>
<keyword evidence="8" id="KW-1185">Reference proteome</keyword>
<keyword evidence="4 6" id="KW-0862">Zinc</keyword>
<comment type="catalytic activity">
    <reaction evidence="5">
        <text>hydrogencarbonate + H(+) = CO2 + H2O</text>
        <dbReference type="Rhea" id="RHEA:10748"/>
        <dbReference type="ChEBI" id="CHEBI:15377"/>
        <dbReference type="ChEBI" id="CHEBI:15378"/>
        <dbReference type="ChEBI" id="CHEBI:16526"/>
        <dbReference type="ChEBI" id="CHEBI:17544"/>
        <dbReference type="EC" id="4.2.1.1"/>
    </reaction>
</comment>
<evidence type="ECO:0000256" key="6">
    <source>
        <dbReference type="PIRSR" id="PIRSR601765-1"/>
    </source>
</evidence>
<name>A0A4Y6V4K9_SACBS</name>
<keyword evidence="3 6" id="KW-0479">Metal-binding</keyword>
<dbReference type="OrthoDB" id="9792260at2"/>
<dbReference type="EC" id="4.2.1.1" evidence="2"/>
<dbReference type="PANTHER" id="PTHR43175">
    <property type="entry name" value="CARBONIC ANHYDRASE"/>
    <property type="match status" value="1"/>
</dbReference>
<dbReference type="RefSeq" id="WP_141450087.1">
    <property type="nucleotide sequence ID" value="NZ_CP041217.1"/>
</dbReference>
<dbReference type="AlphaFoldDB" id="A0A4Y6V4K9"/>
<dbReference type="GO" id="GO:0008270">
    <property type="term" value="F:zinc ion binding"/>
    <property type="evidence" value="ECO:0007669"/>
    <property type="project" value="InterPro"/>
</dbReference>
<dbReference type="KEGG" id="saca:FFV09_23220"/>
<protein>
    <recommendedName>
        <fullName evidence="2">carbonic anhydrase</fullName>
        <ecNumber evidence="2">4.2.1.1</ecNumber>
    </recommendedName>
</protein>